<dbReference type="Proteomes" id="UP000230821">
    <property type="component" value="Unassembled WGS sequence"/>
</dbReference>
<evidence type="ECO:0000313" key="5">
    <source>
        <dbReference type="Proteomes" id="UP000230821"/>
    </source>
</evidence>
<dbReference type="GO" id="GO:0005829">
    <property type="term" value="C:cytosol"/>
    <property type="evidence" value="ECO:0007669"/>
    <property type="project" value="TreeGrafter"/>
</dbReference>
<dbReference type="Gene3D" id="1.25.40.340">
    <property type="match status" value="1"/>
</dbReference>
<protein>
    <submittedName>
        <fullName evidence="4">Dihydroxyacetone kinase subunit L</fullName>
    </submittedName>
</protein>
<evidence type="ECO:0000313" key="4">
    <source>
        <dbReference type="EMBL" id="PIE31871.1"/>
    </source>
</evidence>
<dbReference type="PANTHER" id="PTHR28629">
    <property type="entry name" value="TRIOKINASE/FMN CYCLASE"/>
    <property type="match status" value="1"/>
</dbReference>
<feature type="domain" description="DhaL" evidence="3">
    <location>
        <begin position="7"/>
        <end position="206"/>
    </location>
</feature>
<reference evidence="4 5" key="1">
    <citation type="submission" date="2017-10" db="EMBL/GenBank/DDBJ databases">
        <title>Novel microbial diversity and functional potential in the marine mammal oral microbiome.</title>
        <authorList>
            <person name="Dudek N.K."/>
            <person name="Sun C.L."/>
            <person name="Burstein D."/>
            <person name="Kantor R.S."/>
            <person name="Aliaga Goltsman D.S."/>
            <person name="Bik E.M."/>
            <person name="Thomas B.C."/>
            <person name="Banfield J.F."/>
            <person name="Relman D.A."/>
        </authorList>
    </citation>
    <scope>NUCLEOTIDE SEQUENCE [LARGE SCALE GENOMIC DNA]</scope>
    <source>
        <strain evidence="4">DOLJORAL78_47_16</strain>
    </source>
</reference>
<accession>A0A2G6K887</accession>
<sequence length="214" mass="22694">METFLNSNGAVIVHNIITVIQENAAYLSEIDGAIGDGDHGINMSKGMTMCQERLAGKEIDMTGAMKTLGRVLLMEIGGSMGPLYGTFFREMAKASQEKDVITPQIVLDMLKAALAGVQGLGNAKVGDKTLVDTMVPAIDAYEKAMNDGQNFQAALDTMKQAAEAGKDSTKDLVAKVGRSSRLGERSRGVLDAGATSCWLILKSMADSMIELLSA</sequence>
<dbReference type="EMBL" id="PDSK01000126">
    <property type="protein sequence ID" value="PIE31871.1"/>
    <property type="molecule type" value="Genomic_DNA"/>
</dbReference>
<comment type="caution">
    <text evidence="4">The sequence shown here is derived from an EMBL/GenBank/DDBJ whole genome shotgun (WGS) entry which is preliminary data.</text>
</comment>
<dbReference type="SUPFAM" id="SSF101473">
    <property type="entry name" value="DhaL-like"/>
    <property type="match status" value="1"/>
</dbReference>
<dbReference type="SMART" id="SM01120">
    <property type="entry name" value="Dak2"/>
    <property type="match status" value="1"/>
</dbReference>
<dbReference type="FunFam" id="1.25.40.340:FF:000002">
    <property type="entry name" value="Dihydroxyacetone kinase, L subunit"/>
    <property type="match status" value="1"/>
</dbReference>
<dbReference type="PANTHER" id="PTHR28629:SF4">
    <property type="entry name" value="TRIOKINASE_FMN CYCLASE"/>
    <property type="match status" value="1"/>
</dbReference>
<evidence type="ECO:0000259" key="3">
    <source>
        <dbReference type="PROSITE" id="PS51480"/>
    </source>
</evidence>
<dbReference type="InterPro" id="IPR050861">
    <property type="entry name" value="Dihydroxyacetone_Kinase"/>
</dbReference>
<dbReference type="InterPro" id="IPR004007">
    <property type="entry name" value="DhaL_dom"/>
</dbReference>
<evidence type="ECO:0000256" key="2">
    <source>
        <dbReference type="ARBA" id="ARBA00022777"/>
    </source>
</evidence>
<dbReference type="NCBIfam" id="TIGR02365">
    <property type="entry name" value="dha_L_ycgS"/>
    <property type="match status" value="1"/>
</dbReference>
<keyword evidence="1" id="KW-0808">Transferase</keyword>
<proteinExistence type="predicted"/>
<evidence type="ECO:0000256" key="1">
    <source>
        <dbReference type="ARBA" id="ARBA00022679"/>
    </source>
</evidence>
<organism evidence="4 5">
    <name type="scientific">candidate division KSB3 bacterium</name>
    <dbReference type="NCBI Taxonomy" id="2044937"/>
    <lineage>
        <taxon>Bacteria</taxon>
        <taxon>candidate division KSB3</taxon>
    </lineage>
</organism>
<name>A0A2G6K887_9BACT</name>
<dbReference type="GO" id="GO:0019563">
    <property type="term" value="P:glycerol catabolic process"/>
    <property type="evidence" value="ECO:0007669"/>
    <property type="project" value="TreeGrafter"/>
</dbReference>
<gene>
    <name evidence="4" type="primary">dhaL</name>
    <name evidence="4" type="ORF">CSA56_17150</name>
</gene>
<keyword evidence="2 4" id="KW-0418">Kinase</keyword>
<dbReference type="GO" id="GO:0004371">
    <property type="term" value="F:glycerone kinase activity"/>
    <property type="evidence" value="ECO:0007669"/>
    <property type="project" value="InterPro"/>
</dbReference>
<dbReference type="InterPro" id="IPR036117">
    <property type="entry name" value="DhaL_dom_sf"/>
</dbReference>
<dbReference type="InterPro" id="IPR012737">
    <property type="entry name" value="DhaK_L_YcgS"/>
</dbReference>
<dbReference type="AlphaFoldDB" id="A0A2G6K887"/>
<dbReference type="Pfam" id="PF02734">
    <property type="entry name" value="Dak2"/>
    <property type="match status" value="1"/>
</dbReference>
<dbReference type="PROSITE" id="PS51480">
    <property type="entry name" value="DHAL"/>
    <property type="match status" value="1"/>
</dbReference>